<keyword evidence="1 3" id="KW-0808">Transferase</keyword>
<dbReference type="Gene3D" id="3.40.50.150">
    <property type="entry name" value="Vaccinia Virus protein VP39"/>
    <property type="match status" value="1"/>
</dbReference>
<dbReference type="Gene3D" id="2.20.130.10">
    <property type="entry name" value="CAC2371-like domains"/>
    <property type="match status" value="1"/>
</dbReference>
<gene>
    <name evidence="3" type="ORF">F0145_13765</name>
</gene>
<evidence type="ECO:0000256" key="1">
    <source>
        <dbReference type="ARBA" id="ARBA00022679"/>
    </source>
</evidence>
<dbReference type="Pfam" id="PF13649">
    <property type="entry name" value="Methyltransf_25"/>
    <property type="match status" value="1"/>
</dbReference>
<organism evidence="3 4">
    <name type="scientific">Adhaeribacter rhizoryzae</name>
    <dbReference type="NCBI Taxonomy" id="2607907"/>
    <lineage>
        <taxon>Bacteria</taxon>
        <taxon>Pseudomonadati</taxon>
        <taxon>Bacteroidota</taxon>
        <taxon>Cytophagia</taxon>
        <taxon>Cytophagales</taxon>
        <taxon>Hymenobacteraceae</taxon>
        <taxon>Adhaeribacter</taxon>
    </lineage>
</organism>
<comment type="caution">
    <text evidence="3">The sequence shown here is derived from an EMBL/GenBank/DDBJ whole genome shotgun (WGS) entry which is preliminary data.</text>
</comment>
<accession>A0A5M6DB30</accession>
<sequence>MEITQFEKYASFYDMLYQHKDYKGEAAYIEEIINQFVNKNREHTQVLDLACGTGKHIFELYQQGYQVTGSDISTQMIEVAREKALLNNFEISFYNHSFQEADKIEGNYDCVISMFSAVDYLTNYRDQVKAFTNIYNLLADDGVFIFDFWNGNTVVKEYSPVKVLRKSNGDQEIMRISETKINTLNQDVWVKFTCFLFENNLKSLEFTETHHLHYYYLPEIENLLTQCGFTIEHKCPFLKLQENITDADWNISIVARKNKK</sequence>
<dbReference type="GO" id="GO:0032259">
    <property type="term" value="P:methylation"/>
    <property type="evidence" value="ECO:0007669"/>
    <property type="project" value="UniProtKB-KW"/>
</dbReference>
<dbReference type="EMBL" id="VWSF01000010">
    <property type="protein sequence ID" value="KAA5544751.1"/>
    <property type="molecule type" value="Genomic_DNA"/>
</dbReference>
<feature type="domain" description="Methyltransferase" evidence="2">
    <location>
        <begin position="46"/>
        <end position="142"/>
    </location>
</feature>
<reference evidence="3 4" key="1">
    <citation type="submission" date="2019-09" db="EMBL/GenBank/DDBJ databases">
        <title>Genome sequence and assembly of Adhaeribacter sp.</title>
        <authorList>
            <person name="Chhetri G."/>
        </authorList>
    </citation>
    <scope>NUCLEOTIDE SEQUENCE [LARGE SCALE GENOMIC DNA]</scope>
    <source>
        <strain evidence="3 4">DK36</strain>
    </source>
</reference>
<dbReference type="InterPro" id="IPR041698">
    <property type="entry name" value="Methyltransf_25"/>
</dbReference>
<dbReference type="RefSeq" id="WP_150089001.1">
    <property type="nucleotide sequence ID" value="NZ_VWSF01000010.1"/>
</dbReference>
<dbReference type="PANTHER" id="PTHR43861">
    <property type="entry name" value="TRANS-ACONITATE 2-METHYLTRANSFERASE-RELATED"/>
    <property type="match status" value="1"/>
</dbReference>
<protein>
    <submittedName>
        <fullName evidence="3">Class I SAM-dependent methyltransferase</fullName>
    </submittedName>
</protein>
<dbReference type="GO" id="GO:0008168">
    <property type="term" value="F:methyltransferase activity"/>
    <property type="evidence" value="ECO:0007669"/>
    <property type="project" value="UniProtKB-KW"/>
</dbReference>
<proteinExistence type="predicted"/>
<evidence type="ECO:0000313" key="4">
    <source>
        <dbReference type="Proteomes" id="UP000323426"/>
    </source>
</evidence>
<dbReference type="Proteomes" id="UP000323426">
    <property type="component" value="Unassembled WGS sequence"/>
</dbReference>
<keyword evidence="4" id="KW-1185">Reference proteome</keyword>
<evidence type="ECO:0000259" key="2">
    <source>
        <dbReference type="Pfam" id="PF13649"/>
    </source>
</evidence>
<dbReference type="AlphaFoldDB" id="A0A5M6DB30"/>
<evidence type="ECO:0000313" key="3">
    <source>
        <dbReference type="EMBL" id="KAA5544751.1"/>
    </source>
</evidence>
<keyword evidence="3" id="KW-0489">Methyltransferase</keyword>
<dbReference type="CDD" id="cd02440">
    <property type="entry name" value="AdoMet_MTases"/>
    <property type="match status" value="1"/>
</dbReference>
<dbReference type="InterPro" id="IPR029063">
    <property type="entry name" value="SAM-dependent_MTases_sf"/>
</dbReference>
<name>A0A5M6DB30_9BACT</name>
<dbReference type="SUPFAM" id="SSF53335">
    <property type="entry name" value="S-adenosyl-L-methionine-dependent methyltransferases"/>
    <property type="match status" value="1"/>
</dbReference>